<dbReference type="EMBL" id="JABEYC010000202">
    <property type="protein sequence ID" value="KAF4980846.1"/>
    <property type="molecule type" value="Genomic_DNA"/>
</dbReference>
<feature type="domain" description="LysM" evidence="6">
    <location>
        <begin position="333"/>
        <end position="379"/>
    </location>
</feature>
<dbReference type="InterPro" id="IPR018392">
    <property type="entry name" value="LysM"/>
</dbReference>
<keyword evidence="1" id="KW-0147">Chitin-binding</keyword>
<keyword evidence="3" id="KW-0843">Virulence</keyword>
<evidence type="ECO:0000313" key="7">
    <source>
        <dbReference type="EMBL" id="KAF4980846.1"/>
    </source>
</evidence>
<name>A0A8H4UQ14_9HYPO</name>
<dbReference type="PANTHER" id="PTHR34997:SF2">
    <property type="entry name" value="LYSM DOMAIN-CONTAINING PROTEIN-RELATED"/>
    <property type="match status" value="1"/>
</dbReference>
<evidence type="ECO:0000256" key="2">
    <source>
        <dbReference type="ARBA" id="ARBA00022729"/>
    </source>
</evidence>
<feature type="domain" description="LysM" evidence="6">
    <location>
        <begin position="505"/>
        <end position="551"/>
    </location>
</feature>
<keyword evidence="8" id="KW-1185">Reference proteome</keyword>
<feature type="chain" id="PRO_5034244332" description="LysM domain-containing protein" evidence="5">
    <location>
        <begin position="21"/>
        <end position="634"/>
    </location>
</feature>
<feature type="domain" description="LysM" evidence="6">
    <location>
        <begin position="160"/>
        <end position="205"/>
    </location>
</feature>
<reference evidence="7" key="2">
    <citation type="submission" date="2020-05" db="EMBL/GenBank/DDBJ databases">
        <authorList>
            <person name="Kim H.-S."/>
            <person name="Proctor R.H."/>
            <person name="Brown D.W."/>
        </authorList>
    </citation>
    <scope>NUCLEOTIDE SEQUENCE</scope>
    <source>
        <strain evidence="7">NRRL 22465</strain>
    </source>
</reference>
<keyword evidence="2 5" id="KW-0732">Signal</keyword>
<comment type="caution">
    <text evidence="7">The sequence shown here is derived from an EMBL/GenBank/DDBJ whole genome shotgun (WGS) entry which is preliminary data.</text>
</comment>
<proteinExistence type="inferred from homology"/>
<feature type="domain" description="LysM" evidence="6">
    <location>
        <begin position="585"/>
        <end position="631"/>
    </location>
</feature>
<sequence length="634" mass="67802">MVSLLFKRLALAAIVASTTAVPLRVRNSEEPKYPYDKNTSPYCSWWMDFDGSETCEESIEFHWITLKSFRRWNPSIGPECSGITIGKSYCVETTGEPEPVEEASSTEVKTSTRTSTAAVVTTKPVEIPTKTSTTAATTTKSGGIETPDAVQKNIVDNCNKFHFVEEGDSCADIASEYGISLANFIAWNGLNDRCTDLWSETHACIGIIGFVPTTSTTKETPTTTKASNGVETPPSIQPGMVSNCNKFHHIKETTTCQGIADYNGISLSDFFKWNPKVNSACTNLFLGSNACAGVIGFTPQPATTTAKPTTTAPSNGIETPPSIQPGMVSNCNKFHHIKETTTCQGIADYNGISLSDFFKWNPKVNSACSNLFLGANACAGVVGFTPDPVTIAKPTTTTPSNGITTPTPIQPGMVSNCNKFHPIKDTTTCQGIADYQKITLTNFFKWNPKVNTACTNLLLGANACAGVIGFTPDPVTTAKPTTTKPANGVSTPPSVQPGMVSNCNKFHVISDTTTCQGIIDYDKITMANFLKWNTGINSKCDNLWKGSSACVGVIGGTPPPTTTKPATGVQTPPAIQPGMTKGCTKFQSVSATTTCQGILDYYKITLKQFYKWNPAVKSDCSNLWKDTSACVAGP</sequence>
<dbReference type="SMART" id="SM00257">
    <property type="entry name" value="LysM"/>
    <property type="match status" value="5"/>
</dbReference>
<reference evidence="7" key="1">
    <citation type="journal article" date="2020" name="BMC Genomics">
        <title>Correction to: Identification and distribution of gene clusters required for synthesis of sphingolipid metabolism inhibitors in diverse species of the filamentous fungus Fusarium.</title>
        <authorList>
            <person name="Kim H.S."/>
            <person name="Lohmar J.M."/>
            <person name="Busman M."/>
            <person name="Brown D.W."/>
            <person name="Naumann T.A."/>
            <person name="Divon H.H."/>
            <person name="Lysoe E."/>
            <person name="Uhlig S."/>
            <person name="Proctor R.H."/>
        </authorList>
    </citation>
    <scope>NUCLEOTIDE SEQUENCE</scope>
    <source>
        <strain evidence="7">NRRL 22465</strain>
    </source>
</reference>
<evidence type="ECO:0000256" key="1">
    <source>
        <dbReference type="ARBA" id="ARBA00022669"/>
    </source>
</evidence>
<feature type="domain" description="LysM" evidence="6">
    <location>
        <begin position="419"/>
        <end position="465"/>
    </location>
</feature>
<accession>A0A8H4UQ14</accession>
<dbReference type="Pfam" id="PF01476">
    <property type="entry name" value="LysM"/>
    <property type="match status" value="1"/>
</dbReference>
<evidence type="ECO:0000256" key="5">
    <source>
        <dbReference type="SAM" id="SignalP"/>
    </source>
</evidence>
<dbReference type="CDD" id="cd00118">
    <property type="entry name" value="LysM"/>
    <property type="match status" value="3"/>
</dbReference>
<evidence type="ECO:0000256" key="3">
    <source>
        <dbReference type="ARBA" id="ARBA00023026"/>
    </source>
</evidence>
<dbReference type="PROSITE" id="PS51782">
    <property type="entry name" value="LYSM"/>
    <property type="match status" value="6"/>
</dbReference>
<comment type="similarity">
    <text evidence="4">Belongs to the secreted LysM effector family.</text>
</comment>
<dbReference type="InterPro" id="IPR052210">
    <property type="entry name" value="LysM1-like"/>
</dbReference>
<organism evidence="7 8">
    <name type="scientific">Fusarium zealandicum</name>
    <dbReference type="NCBI Taxonomy" id="1053134"/>
    <lineage>
        <taxon>Eukaryota</taxon>
        <taxon>Fungi</taxon>
        <taxon>Dikarya</taxon>
        <taxon>Ascomycota</taxon>
        <taxon>Pezizomycotina</taxon>
        <taxon>Sordariomycetes</taxon>
        <taxon>Hypocreomycetidae</taxon>
        <taxon>Hypocreales</taxon>
        <taxon>Nectriaceae</taxon>
        <taxon>Fusarium</taxon>
        <taxon>Fusarium staphyleae species complex</taxon>
    </lineage>
</organism>
<evidence type="ECO:0000313" key="8">
    <source>
        <dbReference type="Proteomes" id="UP000635477"/>
    </source>
</evidence>
<evidence type="ECO:0000259" key="6">
    <source>
        <dbReference type="PROSITE" id="PS51782"/>
    </source>
</evidence>
<dbReference type="AlphaFoldDB" id="A0A8H4UQ14"/>
<gene>
    <name evidence="7" type="ORF">FZEAL_3244</name>
</gene>
<protein>
    <recommendedName>
        <fullName evidence="6">LysM domain-containing protein</fullName>
    </recommendedName>
</protein>
<dbReference type="Gene3D" id="3.10.350.10">
    <property type="entry name" value="LysM domain"/>
    <property type="match status" value="7"/>
</dbReference>
<dbReference type="OrthoDB" id="5985073at2759"/>
<dbReference type="InterPro" id="IPR036779">
    <property type="entry name" value="LysM_dom_sf"/>
</dbReference>
<dbReference type="Proteomes" id="UP000635477">
    <property type="component" value="Unassembled WGS sequence"/>
</dbReference>
<feature type="signal peptide" evidence="5">
    <location>
        <begin position="1"/>
        <end position="20"/>
    </location>
</feature>
<feature type="domain" description="LysM" evidence="6">
    <location>
        <begin position="246"/>
        <end position="292"/>
    </location>
</feature>
<dbReference type="PANTHER" id="PTHR34997">
    <property type="entry name" value="AM15"/>
    <property type="match status" value="1"/>
</dbReference>
<dbReference type="GO" id="GO:0008061">
    <property type="term" value="F:chitin binding"/>
    <property type="evidence" value="ECO:0007669"/>
    <property type="project" value="UniProtKB-KW"/>
</dbReference>
<evidence type="ECO:0000256" key="4">
    <source>
        <dbReference type="ARBA" id="ARBA00044955"/>
    </source>
</evidence>
<dbReference type="SUPFAM" id="SSF54106">
    <property type="entry name" value="LysM domain"/>
    <property type="match status" value="3"/>
</dbReference>